<protein>
    <submittedName>
        <fullName evidence="9">Uncharacterized protein</fullName>
    </submittedName>
</protein>
<dbReference type="InterPro" id="IPR001680">
    <property type="entry name" value="WD40_rpt"/>
</dbReference>
<feature type="compositionally biased region" description="Basic and acidic residues" evidence="6">
    <location>
        <begin position="1244"/>
        <end position="1263"/>
    </location>
</feature>
<dbReference type="PROSITE" id="PS50294">
    <property type="entry name" value="WD_REPEATS_REGION"/>
    <property type="match status" value="2"/>
</dbReference>
<evidence type="ECO:0000259" key="7">
    <source>
        <dbReference type="PROSITE" id="PS50014"/>
    </source>
</evidence>
<dbReference type="SUPFAM" id="SSF50978">
    <property type="entry name" value="WD40 repeat-like"/>
    <property type="match status" value="1"/>
</dbReference>
<feature type="compositionally biased region" description="Basic residues" evidence="6">
    <location>
        <begin position="1108"/>
        <end position="1120"/>
    </location>
</feature>
<feature type="compositionally biased region" description="Acidic residues" evidence="6">
    <location>
        <begin position="1067"/>
        <end position="1080"/>
    </location>
</feature>
<dbReference type="PROSITE" id="PS50082">
    <property type="entry name" value="WD_REPEATS_2"/>
    <property type="match status" value="2"/>
</dbReference>
<dbReference type="InterPro" id="IPR001487">
    <property type="entry name" value="Bromodomain"/>
</dbReference>
<dbReference type="PANTHER" id="PTHR16017">
    <property type="entry name" value="GASTRULATION DEFECTIVE PROTEIN 1-RELATED"/>
    <property type="match status" value="1"/>
</dbReference>
<feature type="compositionally biased region" description="Acidic residues" evidence="6">
    <location>
        <begin position="76"/>
        <end position="90"/>
    </location>
</feature>
<feature type="compositionally biased region" description="Low complexity" evidence="6">
    <location>
        <begin position="729"/>
        <end position="744"/>
    </location>
</feature>
<dbReference type="PROSITE" id="PS51525">
    <property type="entry name" value="NET"/>
    <property type="match status" value="1"/>
</dbReference>
<dbReference type="EMBL" id="JACGCI010000001">
    <property type="protein sequence ID" value="KAF6766262.1"/>
    <property type="molecule type" value="Genomic_DNA"/>
</dbReference>
<dbReference type="Proteomes" id="UP000521943">
    <property type="component" value="Unassembled WGS sequence"/>
</dbReference>
<feature type="compositionally biased region" description="Low complexity" evidence="6">
    <location>
        <begin position="1287"/>
        <end position="1300"/>
    </location>
</feature>
<evidence type="ECO:0000313" key="10">
    <source>
        <dbReference type="Proteomes" id="UP000521943"/>
    </source>
</evidence>
<name>A0A8H6MHU6_9AGAR</name>
<feature type="domain" description="Bromo" evidence="7">
    <location>
        <begin position="768"/>
        <end position="852"/>
    </location>
</feature>
<dbReference type="InterPro" id="IPR036427">
    <property type="entry name" value="Bromodomain-like_sf"/>
</dbReference>
<feature type="compositionally biased region" description="Basic and acidic residues" evidence="6">
    <location>
        <begin position="912"/>
        <end position="927"/>
    </location>
</feature>
<keyword evidence="2" id="KW-0677">Repeat</keyword>
<feature type="repeat" description="WD" evidence="5">
    <location>
        <begin position="202"/>
        <end position="244"/>
    </location>
</feature>
<comment type="caution">
    <text evidence="9">The sequence shown here is derived from an EMBL/GenBank/DDBJ whole genome shotgun (WGS) entry which is preliminary data.</text>
</comment>
<accession>A0A8H6MHU6</accession>
<dbReference type="SUPFAM" id="SSF47370">
    <property type="entry name" value="Bromodomain"/>
    <property type="match status" value="2"/>
</dbReference>
<dbReference type="SMART" id="SM00320">
    <property type="entry name" value="WD40"/>
    <property type="match status" value="4"/>
</dbReference>
<evidence type="ECO:0000256" key="2">
    <source>
        <dbReference type="ARBA" id="ARBA00022737"/>
    </source>
</evidence>
<feature type="region of interest" description="Disordered" evidence="6">
    <location>
        <begin position="1061"/>
        <end position="1080"/>
    </location>
</feature>
<dbReference type="PROSITE" id="PS50014">
    <property type="entry name" value="BROMODOMAIN_2"/>
    <property type="match status" value="2"/>
</dbReference>
<feature type="region of interest" description="Disordered" evidence="6">
    <location>
        <begin position="1"/>
        <end position="91"/>
    </location>
</feature>
<dbReference type="GO" id="GO:0005634">
    <property type="term" value="C:nucleus"/>
    <property type="evidence" value="ECO:0007669"/>
    <property type="project" value="TreeGrafter"/>
</dbReference>
<dbReference type="InterPro" id="IPR036322">
    <property type="entry name" value="WD40_repeat_dom_sf"/>
</dbReference>
<dbReference type="InterPro" id="IPR038336">
    <property type="entry name" value="NET_sf"/>
</dbReference>
<dbReference type="Gene3D" id="1.20.1270.220">
    <property type="match status" value="1"/>
</dbReference>
<feature type="region of interest" description="Disordered" evidence="6">
    <location>
        <begin position="869"/>
        <end position="951"/>
    </location>
</feature>
<feature type="compositionally biased region" description="Basic and acidic residues" evidence="6">
    <location>
        <begin position="17"/>
        <end position="36"/>
    </location>
</feature>
<feature type="compositionally biased region" description="Basic residues" evidence="6">
    <location>
        <begin position="1138"/>
        <end position="1150"/>
    </location>
</feature>
<keyword evidence="10" id="KW-1185">Reference proteome</keyword>
<dbReference type="CDD" id="cd05500">
    <property type="entry name" value="Bromo_BDF1_2_I"/>
    <property type="match status" value="1"/>
</dbReference>
<feature type="region of interest" description="Disordered" evidence="6">
    <location>
        <begin position="642"/>
        <end position="744"/>
    </location>
</feature>
<sequence length="1300" mass="142539">MSSLPMGIAGFGKATRKRELDPNRFDKAKRDVKEDESVPSAGPSTPGISQSRVDSRASPEGSAEPGPQPSANQNQEEPEYDPSDDEDVIEGDFPTTHELMMKDHTKVVTALGMDPSGARIVSGSHDYDCKLWDFGGMTIECKPFKSWEPSGSYPINETKFSHDGTKFLVIPATFQPRMYDRDGTELAVYIKGDPYLRDMKNTAGHVAEVMDCSWHPKDPKTFITSSADSTVRIWDADNKRKQKTVIVVKSKDRGGRTKVSACSYSPDATLIGGACTDGAVHLWQTNSNFVRPHRTIEGAHAKGSETGSLTFSLDGHTVMTRGGPGDDTLKLWDTRAFKKPIAVREGLPAVYPRTNAVFSPDDRYVVTGCGPTVSGGSASLVFMKKENLEVVKRLSVDSTPVKVMWHAKLNQIVAGLANGRIVVLYSPESSHNGAKLVMSKGPARKVTIEDMVDALSAPNIITPHALPMFRDMEAWARHETRPELPVTGPGKGGRVGASATQHVVQNLVRDTTRDVDPREALLKYADVAEKDPKWTGDPGHAAPNGVHAAISSELAVSPAINGADAYSPAADSPATPISTVPAPDVKIDLDYPEQESDVRNEPVDIKPIANHDQDMALVSPSHETPLGLLSIDVKMGDHVAHTNGINGTHTNGDVAMNGDREDINIDDVPSPYNSSRERPDDDDGAPPAKRARILSDADKSSMTHSATPPPVSASASHATSPAPPPPPTTAATSTSHTATPTATPMYPSHSTFSLAQFKYCQSCIRSLKKMKDAAPFLRPVDVVALNIPHYLQIVKHPMDFSTIERKLNSSNPAKPDPNPQNPRYYNAEQFVADVRLVFTNCLTFNGPDHLIVQMGKRVEEVFDKQMKSMPPAVSPVVQKKATPPPPPPPISAPPRQKAVPARKLSTSAPVIRRSDLEPVGRPKREIHPPPPKDLPYDNTKKIRKGKPSEGSSEQLRFCGKILSDLNKKQYYNIAHPFYEPVDWVKMELPTYPKIVKKPMDLSTMRRKLDNREYPTAQRFYDDFKLMIKNCMLFNPVGTPVCTAGQELQRVFEEKWRHLPPLRPVQVSDDEDDDDDGDDSDADRLRAIAQMESQIETMRANLEALKNAARPKKEKPKKKQPVHRELPPAPSSSKVIPKQQHKAPSKKKSKKLIPDDDVLTFEQKKDLSETISSLEGAKLEKVITIIHEGVPEIRDSTEEIEIEIDTLPAAVLTKLYNFVIRPLKQPTTKRSRTGKGTGTGGLKRKSMDEDVEAEKIRQLEERMALFEQGPGGAAPPPPVRRGDESDSDSSSGSSNSDSDSD</sequence>
<organism evidence="9 10">
    <name type="scientific">Ephemerocybe angulata</name>
    <dbReference type="NCBI Taxonomy" id="980116"/>
    <lineage>
        <taxon>Eukaryota</taxon>
        <taxon>Fungi</taxon>
        <taxon>Dikarya</taxon>
        <taxon>Basidiomycota</taxon>
        <taxon>Agaricomycotina</taxon>
        <taxon>Agaricomycetes</taxon>
        <taxon>Agaricomycetidae</taxon>
        <taxon>Agaricales</taxon>
        <taxon>Agaricineae</taxon>
        <taxon>Psathyrellaceae</taxon>
        <taxon>Ephemerocybe</taxon>
    </lineage>
</organism>
<feature type="compositionally biased region" description="Pro residues" evidence="6">
    <location>
        <begin position="882"/>
        <end position="892"/>
    </location>
</feature>
<dbReference type="PANTHER" id="PTHR16017:SF0">
    <property type="entry name" value="WD REPEAT-CONTAINING PROTEIN 70"/>
    <property type="match status" value="1"/>
</dbReference>
<evidence type="ECO:0000256" key="6">
    <source>
        <dbReference type="SAM" id="MobiDB-lite"/>
    </source>
</evidence>
<keyword evidence="1 5" id="KW-0853">WD repeat</keyword>
<evidence type="ECO:0000256" key="1">
    <source>
        <dbReference type="ARBA" id="ARBA00022574"/>
    </source>
</evidence>
<feature type="region of interest" description="Disordered" evidence="6">
    <location>
        <begin position="1226"/>
        <end position="1300"/>
    </location>
</feature>
<dbReference type="InterPro" id="IPR043509">
    <property type="entry name" value="Bromo_Brdt_II"/>
</dbReference>
<dbReference type="OrthoDB" id="10264376at2759"/>
<dbReference type="GO" id="GO:0035861">
    <property type="term" value="C:site of double-strand break"/>
    <property type="evidence" value="ECO:0007669"/>
    <property type="project" value="TreeGrafter"/>
</dbReference>
<dbReference type="InterPro" id="IPR027353">
    <property type="entry name" value="NET_dom"/>
</dbReference>
<dbReference type="Pfam" id="PF00439">
    <property type="entry name" value="Bromodomain"/>
    <property type="match status" value="2"/>
</dbReference>
<proteinExistence type="predicted"/>
<dbReference type="Gene3D" id="1.20.920.10">
    <property type="entry name" value="Bromodomain-like"/>
    <property type="match status" value="2"/>
</dbReference>
<dbReference type="CDD" id="cd05498">
    <property type="entry name" value="Bromo_Brdt_II_like"/>
    <property type="match status" value="1"/>
</dbReference>
<evidence type="ECO:0000256" key="5">
    <source>
        <dbReference type="PROSITE-ProRule" id="PRU00221"/>
    </source>
</evidence>
<dbReference type="Pfam" id="PF17035">
    <property type="entry name" value="BET"/>
    <property type="match status" value="1"/>
</dbReference>
<feature type="compositionally biased region" description="Polar residues" evidence="6">
    <location>
        <begin position="42"/>
        <end position="52"/>
    </location>
</feature>
<evidence type="ECO:0000256" key="4">
    <source>
        <dbReference type="PROSITE-ProRule" id="PRU00035"/>
    </source>
</evidence>
<feature type="domain" description="Bromo" evidence="7">
    <location>
        <begin position="969"/>
        <end position="1041"/>
    </location>
</feature>
<gene>
    <name evidence="9" type="ORF">DFP72DRAFT_1057431</name>
</gene>
<dbReference type="GO" id="GO:0006325">
    <property type="term" value="P:chromatin organization"/>
    <property type="evidence" value="ECO:0007669"/>
    <property type="project" value="UniProtKB-ARBA"/>
</dbReference>
<reference evidence="9 10" key="1">
    <citation type="submission" date="2020-07" db="EMBL/GenBank/DDBJ databases">
        <title>Comparative genomics of pyrophilous fungi reveals a link between fire events and developmental genes.</title>
        <authorList>
            <consortium name="DOE Joint Genome Institute"/>
            <person name="Steindorff A.S."/>
            <person name="Carver A."/>
            <person name="Calhoun S."/>
            <person name="Stillman K."/>
            <person name="Liu H."/>
            <person name="Lipzen A."/>
            <person name="Pangilinan J."/>
            <person name="Labutti K."/>
            <person name="Bruns T.D."/>
            <person name="Grigoriev I.V."/>
        </authorList>
    </citation>
    <scope>NUCLEOTIDE SEQUENCE [LARGE SCALE GENOMIC DNA]</scope>
    <source>
        <strain evidence="9 10">CBS 144469</strain>
    </source>
</reference>
<dbReference type="InterPro" id="IPR015943">
    <property type="entry name" value="WD40/YVTN_repeat-like_dom_sf"/>
</dbReference>
<evidence type="ECO:0000313" key="9">
    <source>
        <dbReference type="EMBL" id="KAF6766262.1"/>
    </source>
</evidence>
<dbReference type="Pfam" id="PF00400">
    <property type="entry name" value="WD40"/>
    <property type="match status" value="2"/>
</dbReference>
<feature type="domain" description="NET" evidence="8">
    <location>
        <begin position="1148"/>
        <end position="1229"/>
    </location>
</feature>
<dbReference type="SMART" id="SM00297">
    <property type="entry name" value="BROMO"/>
    <property type="match status" value="2"/>
</dbReference>
<dbReference type="PRINTS" id="PR00503">
    <property type="entry name" value="BROMODOMAIN"/>
</dbReference>
<evidence type="ECO:0000256" key="3">
    <source>
        <dbReference type="ARBA" id="ARBA00023117"/>
    </source>
</evidence>
<feature type="repeat" description="WD" evidence="5">
    <location>
        <begin position="101"/>
        <end position="133"/>
    </location>
</feature>
<dbReference type="Gene3D" id="2.130.10.10">
    <property type="entry name" value="YVTN repeat-like/Quinoprotein amine dehydrogenase"/>
    <property type="match status" value="2"/>
</dbReference>
<keyword evidence="3 4" id="KW-0103">Bromodomain</keyword>
<evidence type="ECO:0000259" key="8">
    <source>
        <dbReference type="PROSITE" id="PS51525"/>
    </source>
</evidence>
<feature type="region of interest" description="Disordered" evidence="6">
    <location>
        <begin position="1106"/>
        <end position="1150"/>
    </location>
</feature>
<dbReference type="InterPro" id="IPR051858">
    <property type="entry name" value="WD_repeat_GAD-1"/>
</dbReference>